<dbReference type="OrthoDB" id="5591297at2759"/>
<comment type="caution">
    <text evidence="1">The sequence shown here is derived from an EMBL/GenBank/DDBJ whole genome shotgun (WGS) entry which is preliminary data.</text>
</comment>
<dbReference type="GO" id="GO:0016887">
    <property type="term" value="F:ATP hydrolysis activity"/>
    <property type="evidence" value="ECO:0007669"/>
    <property type="project" value="TreeGrafter"/>
</dbReference>
<gene>
    <name evidence="1" type="ORF">M501DRAFT_930627</name>
</gene>
<dbReference type="InterPro" id="IPR014729">
    <property type="entry name" value="Rossmann-like_a/b/a_fold"/>
</dbReference>
<dbReference type="EMBL" id="MU006092">
    <property type="protein sequence ID" value="KAF2840705.1"/>
    <property type="molecule type" value="Genomic_DNA"/>
</dbReference>
<evidence type="ECO:0000313" key="2">
    <source>
        <dbReference type="Proteomes" id="UP000799429"/>
    </source>
</evidence>
<dbReference type="Proteomes" id="UP000799429">
    <property type="component" value="Unassembled WGS sequence"/>
</dbReference>
<organism evidence="1 2">
    <name type="scientific">Patellaria atrata CBS 101060</name>
    <dbReference type="NCBI Taxonomy" id="1346257"/>
    <lineage>
        <taxon>Eukaryota</taxon>
        <taxon>Fungi</taxon>
        <taxon>Dikarya</taxon>
        <taxon>Ascomycota</taxon>
        <taxon>Pezizomycotina</taxon>
        <taxon>Dothideomycetes</taxon>
        <taxon>Dothideomycetes incertae sedis</taxon>
        <taxon>Patellariales</taxon>
        <taxon>Patellariaceae</taxon>
        <taxon>Patellaria</taxon>
    </lineage>
</organism>
<sequence length="324" mass="35818">MSADLSTRISHLRSLLPTLESAIQSFVSETSRRGKPGFRLLQTIKPSQSEEEKQSLRTLYILDSSFNPPSLAHRALCLDALRNSPSQTGLKRLLLLFSTHNADKSADAKTFIHRVATMILFAEDLSTSLPPPEGQISIDVALTSSPYYTDKTRAIESLHTDESEDPYPSKPTHVHLVGYDTFTRVLDPKYYSSFSPPLSALRGYFGAGHRFRVALRPADQADPSSSEWGTEEDQRKRIEGLAVDEELGSKGWDKTWGQKIEIAGDGNGDKWVKAGKGVSSTRIRNAAGEGRWDEVKELCTEGAAAWIKEMGVYSTSGEKREGNL</sequence>
<reference evidence="1" key="1">
    <citation type="journal article" date="2020" name="Stud. Mycol.">
        <title>101 Dothideomycetes genomes: a test case for predicting lifestyles and emergence of pathogens.</title>
        <authorList>
            <person name="Haridas S."/>
            <person name="Albert R."/>
            <person name="Binder M."/>
            <person name="Bloem J."/>
            <person name="Labutti K."/>
            <person name="Salamov A."/>
            <person name="Andreopoulos B."/>
            <person name="Baker S."/>
            <person name="Barry K."/>
            <person name="Bills G."/>
            <person name="Bluhm B."/>
            <person name="Cannon C."/>
            <person name="Castanera R."/>
            <person name="Culley D."/>
            <person name="Daum C."/>
            <person name="Ezra D."/>
            <person name="Gonzalez J."/>
            <person name="Henrissat B."/>
            <person name="Kuo A."/>
            <person name="Liang C."/>
            <person name="Lipzen A."/>
            <person name="Lutzoni F."/>
            <person name="Magnuson J."/>
            <person name="Mondo S."/>
            <person name="Nolan M."/>
            <person name="Ohm R."/>
            <person name="Pangilinan J."/>
            <person name="Park H.-J."/>
            <person name="Ramirez L."/>
            <person name="Alfaro M."/>
            <person name="Sun H."/>
            <person name="Tritt A."/>
            <person name="Yoshinaga Y."/>
            <person name="Zwiers L.-H."/>
            <person name="Turgeon B."/>
            <person name="Goodwin S."/>
            <person name="Spatafora J."/>
            <person name="Crous P."/>
            <person name="Grigoriev I."/>
        </authorList>
    </citation>
    <scope>NUCLEOTIDE SEQUENCE</scope>
    <source>
        <strain evidence="1">CBS 101060</strain>
    </source>
</reference>
<dbReference type="PANTHER" id="PTHR31285">
    <property type="entry name" value="NICOTINAMIDE MONONUCLEOTIDE ADENYLYLTRANSFERASE"/>
    <property type="match status" value="1"/>
</dbReference>
<dbReference type="GO" id="GO:0005634">
    <property type="term" value="C:nucleus"/>
    <property type="evidence" value="ECO:0007669"/>
    <property type="project" value="TreeGrafter"/>
</dbReference>
<dbReference type="Gene3D" id="3.40.50.620">
    <property type="entry name" value="HUPs"/>
    <property type="match status" value="1"/>
</dbReference>
<dbReference type="GO" id="GO:0000309">
    <property type="term" value="F:nicotinamide-nucleotide adenylyltransferase activity"/>
    <property type="evidence" value="ECO:0007669"/>
    <property type="project" value="TreeGrafter"/>
</dbReference>
<evidence type="ECO:0000313" key="1">
    <source>
        <dbReference type="EMBL" id="KAF2840705.1"/>
    </source>
</evidence>
<proteinExistence type="predicted"/>
<name>A0A9P4VSR4_9PEZI</name>
<dbReference type="AlphaFoldDB" id="A0A9P4VSR4"/>
<accession>A0A9P4VSR4</accession>
<dbReference type="PANTHER" id="PTHR31285:SF0">
    <property type="entry name" value="NICOTINAMIDE MONONUCLEOTIDE ADENYLYLTRANSFERASE"/>
    <property type="match status" value="1"/>
</dbReference>
<protein>
    <recommendedName>
        <fullName evidence="3">Nicotinamide-nucleotide adenylyltransferase</fullName>
    </recommendedName>
</protein>
<keyword evidence="2" id="KW-1185">Reference proteome</keyword>
<dbReference type="GO" id="GO:0005737">
    <property type="term" value="C:cytoplasm"/>
    <property type="evidence" value="ECO:0007669"/>
    <property type="project" value="TreeGrafter"/>
</dbReference>
<dbReference type="SUPFAM" id="SSF52374">
    <property type="entry name" value="Nucleotidylyl transferase"/>
    <property type="match status" value="1"/>
</dbReference>
<evidence type="ECO:0008006" key="3">
    <source>
        <dbReference type="Google" id="ProtNLM"/>
    </source>
</evidence>